<evidence type="ECO:0000259" key="1">
    <source>
        <dbReference type="Pfam" id="PF08818"/>
    </source>
</evidence>
<evidence type="ECO:0000313" key="2">
    <source>
        <dbReference type="EMBL" id="OEK50982.1"/>
    </source>
</evidence>
<feature type="domain" description="YdhG-like" evidence="1">
    <location>
        <begin position="24"/>
        <end position="129"/>
    </location>
</feature>
<name>A0AAP7LSJ7_9STAP</name>
<protein>
    <recommendedName>
        <fullName evidence="1">YdhG-like domain-containing protein</fullName>
    </recommendedName>
</protein>
<dbReference type="EMBL" id="LNPX01000063">
    <property type="protein sequence ID" value="OEK50982.1"/>
    <property type="molecule type" value="Genomic_DNA"/>
</dbReference>
<dbReference type="InterPro" id="IPR014922">
    <property type="entry name" value="YdhG-like"/>
</dbReference>
<dbReference type="Proteomes" id="UP000095464">
    <property type="component" value="Unassembled WGS sequence"/>
</dbReference>
<evidence type="ECO:0000313" key="3">
    <source>
        <dbReference type="Proteomes" id="UP000095464"/>
    </source>
</evidence>
<dbReference type="Pfam" id="PF08818">
    <property type="entry name" value="DUF1801"/>
    <property type="match status" value="1"/>
</dbReference>
<organism evidence="2 3">
    <name type="scientific">Staphylococcus equorum</name>
    <dbReference type="NCBI Taxonomy" id="246432"/>
    <lineage>
        <taxon>Bacteria</taxon>
        <taxon>Bacillati</taxon>
        <taxon>Bacillota</taxon>
        <taxon>Bacilli</taxon>
        <taxon>Bacillales</taxon>
        <taxon>Staphylococcaceae</taxon>
        <taxon>Staphylococcus</taxon>
    </lineage>
</organism>
<gene>
    <name evidence="2" type="ORF">ASS94_14050</name>
</gene>
<dbReference type="AlphaFoldDB" id="A0AAP7LSJ7"/>
<reference evidence="3" key="1">
    <citation type="submission" date="2015-11" db="EMBL/GenBank/DDBJ databases">
        <title>Genomic diversity of Staphylococcus saprophyticus strains from urinary tract infections, animal surfaces, and fermented foods.</title>
        <authorList>
            <person name="Wolfe B.E."/>
        </authorList>
    </citation>
    <scope>NUCLEOTIDE SEQUENCE [LARGE SCALE GENOMIC DNA]</scope>
    <source>
        <strain evidence="3">738_7</strain>
    </source>
</reference>
<dbReference type="SUPFAM" id="SSF159888">
    <property type="entry name" value="YdhG-like"/>
    <property type="match status" value="1"/>
</dbReference>
<dbReference type="Gene3D" id="3.90.1150.200">
    <property type="match status" value="1"/>
</dbReference>
<accession>A0AAP7LSJ7</accession>
<proteinExistence type="predicted"/>
<comment type="caution">
    <text evidence="2">The sequence shown here is derived from an EMBL/GenBank/DDBJ whole genome shotgun (WGS) entry which is preliminary data.</text>
</comment>
<sequence length="147" mass="17175">MTFDEYVENIDEKWKDSFLKTWYTIEAHLPVGFIVDIQHGIPGFAVPKSTYPDGYHVDQAPLPFIAVAAQKRHLAVYHMGLYRDDALYEWFINEYPKHMNTKLNMGKSCIRFSNPKKIPYDLLGELAEKTSVEEWIALYESRLKNSQ</sequence>
<dbReference type="RefSeq" id="WP_069812847.1">
    <property type="nucleotide sequence ID" value="NZ_CP068063.1"/>
</dbReference>